<keyword evidence="1" id="KW-0812">Transmembrane</keyword>
<feature type="transmembrane region" description="Helical" evidence="1">
    <location>
        <begin position="182"/>
        <end position="201"/>
    </location>
</feature>
<proteinExistence type="predicted"/>
<feature type="transmembrane region" description="Helical" evidence="1">
    <location>
        <begin position="109"/>
        <end position="131"/>
    </location>
</feature>
<evidence type="ECO:0000256" key="1">
    <source>
        <dbReference type="SAM" id="Phobius"/>
    </source>
</evidence>
<feature type="transmembrane region" description="Helical" evidence="1">
    <location>
        <begin position="281"/>
        <end position="297"/>
    </location>
</feature>
<gene>
    <name evidence="2" type="ORF">UFOPK3423_00857</name>
</gene>
<accession>A0A6J7DQE9</accession>
<evidence type="ECO:0000313" key="2">
    <source>
        <dbReference type="EMBL" id="CAB4873182.1"/>
    </source>
</evidence>
<organism evidence="2">
    <name type="scientific">freshwater metagenome</name>
    <dbReference type="NCBI Taxonomy" id="449393"/>
    <lineage>
        <taxon>unclassified sequences</taxon>
        <taxon>metagenomes</taxon>
        <taxon>ecological metagenomes</taxon>
    </lineage>
</organism>
<feature type="transmembrane region" description="Helical" evidence="1">
    <location>
        <begin position="207"/>
        <end position="227"/>
    </location>
</feature>
<feature type="transmembrane region" description="Helical" evidence="1">
    <location>
        <begin position="68"/>
        <end position="89"/>
    </location>
</feature>
<feature type="transmembrane region" description="Helical" evidence="1">
    <location>
        <begin position="151"/>
        <end position="175"/>
    </location>
</feature>
<dbReference type="EMBL" id="CAFBLQ010000080">
    <property type="protein sequence ID" value="CAB4873182.1"/>
    <property type="molecule type" value="Genomic_DNA"/>
</dbReference>
<keyword evidence="1" id="KW-0472">Membrane</keyword>
<keyword evidence="1" id="KW-1133">Transmembrane helix</keyword>
<protein>
    <submittedName>
        <fullName evidence="2">Unannotated protein</fullName>
    </submittedName>
</protein>
<reference evidence="2" key="1">
    <citation type="submission" date="2020-05" db="EMBL/GenBank/DDBJ databases">
        <authorList>
            <person name="Chiriac C."/>
            <person name="Salcher M."/>
            <person name="Ghai R."/>
            <person name="Kavagutti S V."/>
        </authorList>
    </citation>
    <scope>NUCLEOTIDE SEQUENCE</scope>
</reference>
<name>A0A6J7DQE9_9ZZZZ</name>
<dbReference type="AlphaFoldDB" id="A0A6J7DQE9"/>
<sequence length="521" mass="56119">MARLRGLPAWSLTALLAAIWLAVDPPTPDLAAHQYRADVFRRFHALIWEQGWYGGHHLPGYSVLVPPIASVLTPQVLAALCAVVAAWCFERLSRLHWAARPEAARAASLWFAVGIVSTLLGGQLAFAAGLAPGMAALLAARSKPRWAAGPLGVITTLTSPVAAAFLTFACAAWWLGTRNRRALDPAVGAVLSGALIALAFPQGGIQPFGVAAALFSLAMVLGILAALPAGERTLRWGAGLYGVLLIGALIVDTPLGGNLVRLVAIFGGPIAVGALWGRRMLALALLAPVLLVWQWSAPVRSIARDAHDPARHEAYHRPLIAELDRRAATEGPFRVEIPFTRTHWETRWVALAHPLARGWERQLDLKYNALFYDGALTPARYRNWLDANAVRYVAVPDTVPDPAGREETRLVTAGRVPGLDEVWHDRHWRLYAVAGARALISAPLRVTALDADTVTLTSPRPATGVLRVRFSPYLALTRGAGCVARGPDGWTTVRIDRPGTVRVGVRFALGRIAANGSRCER</sequence>